<comment type="pathway">
    <text evidence="8">Cofactor biosynthesis; coenzyme F420 biosynthesis.</text>
</comment>
<feature type="binding site" evidence="8">
    <location>
        <position position="43"/>
    </location>
    <ligand>
        <name>GTP</name>
        <dbReference type="ChEBI" id="CHEBI:37565"/>
    </ligand>
</feature>
<reference evidence="10" key="1">
    <citation type="submission" date="2021-06" db="EMBL/GenBank/DDBJ databases">
        <title>New haloarchaea isolates fom saline soil.</title>
        <authorList>
            <person name="Duran-Viseras A."/>
            <person name="Sanchez-Porro C.S."/>
            <person name="Ventosa A."/>
        </authorList>
    </citation>
    <scope>NUCLEOTIDE SEQUENCE</scope>
    <source>
        <strain evidence="10">JCM 18369</strain>
    </source>
</reference>
<feature type="binding site" evidence="8">
    <location>
        <position position="155"/>
    </location>
    <ligand>
        <name>a divalent metal cation</name>
        <dbReference type="ChEBI" id="CHEBI:60240"/>
        <label>2</label>
    </ligand>
</feature>
<comment type="catalytic activity">
    <reaction evidence="8">
        <text>oxidized coenzyme F420-0 + GTP + L-glutamate = oxidized coenzyme F420-1 + GDP + phosphate + H(+)</text>
        <dbReference type="Rhea" id="RHEA:30555"/>
        <dbReference type="ChEBI" id="CHEBI:15378"/>
        <dbReference type="ChEBI" id="CHEBI:29985"/>
        <dbReference type="ChEBI" id="CHEBI:37565"/>
        <dbReference type="ChEBI" id="CHEBI:43474"/>
        <dbReference type="ChEBI" id="CHEBI:58189"/>
        <dbReference type="ChEBI" id="CHEBI:59907"/>
        <dbReference type="ChEBI" id="CHEBI:59920"/>
        <dbReference type="EC" id="6.3.2.31"/>
    </reaction>
</comment>
<feature type="binding site" evidence="8">
    <location>
        <begin position="9"/>
        <end position="12"/>
    </location>
    <ligand>
        <name>GTP</name>
        <dbReference type="ChEBI" id="CHEBI:37565"/>
    </ligand>
</feature>
<dbReference type="GO" id="GO:0052645">
    <property type="term" value="P:F420-0 metabolic process"/>
    <property type="evidence" value="ECO:0007669"/>
    <property type="project" value="UniProtKB-UniRule"/>
</dbReference>
<evidence type="ECO:0000256" key="7">
    <source>
        <dbReference type="ARBA" id="ARBA00023211"/>
    </source>
</evidence>
<dbReference type="EC" id="6.3.2.31" evidence="8"/>
<sequence length="257" mass="27539">MEVFAVEGLPEVRPGDDVAELVVERTALRDGDVICVASTIVSKANGRQASLSSYEPSEQAVRIAESIEAVAGEEKDPRLAQAIIEECEEVLVEAPFVLGVTQFGHITVNAGIDRSNVPDADLLLLPEDPAADAEAIRAGIRERTGVAPAVIVTDTSGRPFRLGQRGVALGWAGLPASRDWRGERDREGRELEATVQAVVDELAAAANLVTGEGDGGTPVAVVRDFEFGDHAASEQLFRDPEKDIVRQALREWSHARD</sequence>
<keyword evidence="2 8" id="KW-0479">Metal-binding</keyword>
<dbReference type="InterPro" id="IPR023659">
    <property type="entry name" value="F420_ligase_CofE_arc"/>
</dbReference>
<evidence type="ECO:0000256" key="6">
    <source>
        <dbReference type="ARBA" id="ARBA00023134"/>
    </source>
</evidence>
<keyword evidence="4 8" id="KW-0460">Magnesium</keyword>
<dbReference type="Proteomes" id="UP001166304">
    <property type="component" value="Unassembled WGS sequence"/>
</dbReference>
<dbReference type="PANTHER" id="PTHR47917:SF1">
    <property type="entry name" value="COENZYME F420:L-GLUTAMATE LIGASE"/>
    <property type="match status" value="1"/>
</dbReference>
<protein>
    <recommendedName>
        <fullName evidence="8">Coenzyme F420:L-glutamate ligase</fullName>
        <ecNumber evidence="8">6.3.2.31</ecNumber>
        <ecNumber evidence="8">6.3.2.34</ecNumber>
    </recommendedName>
    <alternativeName>
        <fullName evidence="8">Coenzyme F420-0:L-glutamate ligase</fullName>
    </alternativeName>
    <alternativeName>
        <fullName evidence="8">Coenzyme F420-1:gamma-L-glutamate ligase</fullName>
    </alternativeName>
</protein>
<comment type="caution">
    <text evidence="10">The sequence shown here is derived from an EMBL/GenBank/DDBJ whole genome shotgun (WGS) entry which is preliminary data.</text>
</comment>
<dbReference type="InterPro" id="IPR002847">
    <property type="entry name" value="F420-0_gamma-glut_ligase-dom"/>
</dbReference>
<evidence type="ECO:0000313" key="10">
    <source>
        <dbReference type="EMBL" id="MBV0902540.1"/>
    </source>
</evidence>
<keyword evidence="3 8" id="KW-0547">Nucleotide-binding</keyword>
<comment type="subunit">
    <text evidence="8">Homodimer.</text>
</comment>
<evidence type="ECO:0000256" key="8">
    <source>
        <dbReference type="HAMAP-Rule" id="MF_01258"/>
    </source>
</evidence>
<feature type="binding site" evidence="8">
    <location>
        <position position="154"/>
    </location>
    <ligand>
        <name>a divalent metal cation</name>
        <dbReference type="ChEBI" id="CHEBI:60240"/>
        <label>1</label>
    </ligand>
</feature>
<keyword evidence="1 8" id="KW-0436">Ligase</keyword>
<dbReference type="AlphaFoldDB" id="A0AA41G184"/>
<evidence type="ECO:0000256" key="5">
    <source>
        <dbReference type="ARBA" id="ARBA00022958"/>
    </source>
</evidence>
<keyword evidence="11" id="KW-1185">Reference proteome</keyword>
<dbReference type="InterPro" id="IPR008225">
    <property type="entry name" value="F420-0_g-glutamyl_ligase"/>
</dbReference>
<evidence type="ECO:0000256" key="4">
    <source>
        <dbReference type="ARBA" id="ARBA00022842"/>
    </source>
</evidence>
<dbReference type="GO" id="GO:0052619">
    <property type="term" value="F:coenzyme F420-1:gamma-L-glutamate ligase activity"/>
    <property type="evidence" value="ECO:0007669"/>
    <property type="project" value="UniProtKB-UniRule"/>
</dbReference>
<comment type="catalytic activity">
    <reaction evidence="8">
        <text>oxidized coenzyme F420-1 + GTP + L-glutamate = oxidized coenzyme F420-2 + GDP + phosphate + H(+)</text>
        <dbReference type="Rhea" id="RHEA:30523"/>
        <dbReference type="ChEBI" id="CHEBI:15378"/>
        <dbReference type="ChEBI" id="CHEBI:29985"/>
        <dbReference type="ChEBI" id="CHEBI:37565"/>
        <dbReference type="ChEBI" id="CHEBI:43474"/>
        <dbReference type="ChEBI" id="CHEBI:57922"/>
        <dbReference type="ChEBI" id="CHEBI:58189"/>
        <dbReference type="ChEBI" id="CHEBI:59920"/>
        <dbReference type="EC" id="6.3.2.34"/>
    </reaction>
</comment>
<dbReference type="EMBL" id="JAHQXE010000003">
    <property type="protein sequence ID" value="MBV0902540.1"/>
    <property type="molecule type" value="Genomic_DNA"/>
</dbReference>
<proteinExistence type="inferred from homology"/>
<evidence type="ECO:0000256" key="1">
    <source>
        <dbReference type="ARBA" id="ARBA00022598"/>
    </source>
</evidence>
<organism evidence="10 11">
    <name type="scientific">Haloarcula salina</name>
    <dbReference type="NCBI Taxonomy" id="1429914"/>
    <lineage>
        <taxon>Archaea</taxon>
        <taxon>Methanobacteriati</taxon>
        <taxon>Methanobacteriota</taxon>
        <taxon>Stenosarchaea group</taxon>
        <taxon>Halobacteria</taxon>
        <taxon>Halobacteriales</taxon>
        <taxon>Haloarculaceae</taxon>
        <taxon>Haloarcula</taxon>
    </lineage>
</organism>
<dbReference type="NCBIfam" id="TIGR01916">
    <property type="entry name" value="F420_cofE"/>
    <property type="match status" value="1"/>
</dbReference>
<dbReference type="NCBIfam" id="NF009809">
    <property type="entry name" value="PRK13293.1"/>
    <property type="match status" value="1"/>
</dbReference>
<gene>
    <name evidence="8" type="primary">cofE</name>
    <name evidence="10" type="ORF">KTS37_12140</name>
</gene>
<dbReference type="EC" id="6.3.2.34" evidence="8"/>
<keyword evidence="7 8" id="KW-0464">Manganese</keyword>
<dbReference type="PANTHER" id="PTHR47917">
    <property type="match status" value="1"/>
</dbReference>
<evidence type="ECO:0000259" key="9">
    <source>
        <dbReference type="Pfam" id="PF01996"/>
    </source>
</evidence>
<comment type="function">
    <text evidence="8">Catalyzes the GTP-dependent successive addition of two or more gamma-linked L-glutamates to the L-lactyl phosphodiester of 7,8-didemethyl-8-hydroxy-5-deazariboflavin (F420-0) to form coenzyme F420-0-glutamyl-glutamate (F420-2) or polyglutamated F420 derivatives.</text>
</comment>
<dbReference type="Gene3D" id="3.30.1330.100">
    <property type="entry name" value="CofE-like"/>
    <property type="match status" value="1"/>
</dbReference>
<comment type="similarity">
    <text evidence="8">Belongs to the CofE family.</text>
</comment>
<comment type="cofactor">
    <cofactor evidence="8">
        <name>K(+)</name>
        <dbReference type="ChEBI" id="CHEBI:29103"/>
    </cofactor>
    <text evidence="8">Monovalent cation. The ion could be potassium.</text>
</comment>
<dbReference type="GO" id="GO:0046872">
    <property type="term" value="F:metal ion binding"/>
    <property type="evidence" value="ECO:0007669"/>
    <property type="project" value="UniProtKB-KW"/>
</dbReference>
<feature type="binding site" evidence="8">
    <location>
        <begin position="38"/>
        <end position="39"/>
    </location>
    <ligand>
        <name>GTP</name>
        <dbReference type="ChEBI" id="CHEBI:37565"/>
    </ligand>
</feature>
<feature type="binding site" evidence="8">
    <location>
        <begin position="210"/>
        <end position="217"/>
    </location>
    <ligand>
        <name>GTP</name>
        <dbReference type="ChEBI" id="CHEBI:37565"/>
    </ligand>
</feature>
<evidence type="ECO:0000313" key="11">
    <source>
        <dbReference type="Proteomes" id="UP001166304"/>
    </source>
</evidence>
<dbReference type="Gene3D" id="3.90.1660.10">
    <property type="entry name" value="CofE-like domain"/>
    <property type="match status" value="1"/>
</dbReference>
<feature type="binding site" evidence="8">
    <location>
        <position position="113"/>
    </location>
    <ligand>
        <name>a divalent metal cation</name>
        <dbReference type="ChEBI" id="CHEBI:60240"/>
        <label>1</label>
    </ligand>
</feature>
<dbReference type="RefSeq" id="WP_162413312.1">
    <property type="nucleotide sequence ID" value="NZ_JAHQXE010000003.1"/>
</dbReference>
<dbReference type="GO" id="GO:0052618">
    <property type="term" value="F:coenzyme F420-0:L-glutamate ligase activity"/>
    <property type="evidence" value="ECO:0007669"/>
    <property type="project" value="UniProtKB-UniRule"/>
</dbReference>
<dbReference type="Pfam" id="PF01996">
    <property type="entry name" value="F420_ligase"/>
    <property type="match status" value="1"/>
</dbReference>
<keyword evidence="6 8" id="KW-0342">GTP-binding</keyword>
<feature type="binding site" evidence="8">
    <location>
        <position position="212"/>
    </location>
    <ligand>
        <name>a divalent metal cation</name>
        <dbReference type="ChEBI" id="CHEBI:60240"/>
        <label>2</label>
    </ligand>
</feature>
<dbReference type="SUPFAM" id="SSF144010">
    <property type="entry name" value="CofE-like"/>
    <property type="match status" value="1"/>
</dbReference>
<dbReference type="HAMAP" id="MF_01258">
    <property type="entry name" value="F420_ligase_CofE"/>
    <property type="match status" value="1"/>
</dbReference>
<comment type="cofactor">
    <cofactor evidence="8">
        <name>Mg(2+)</name>
        <dbReference type="ChEBI" id="CHEBI:18420"/>
    </cofactor>
    <cofactor evidence="8">
        <name>Mn(2+)</name>
        <dbReference type="ChEBI" id="CHEBI:29035"/>
    </cofactor>
    <text evidence="8">Binds 2 divalent metal cations per subunit. The ions could be magnesium and/or manganese.</text>
</comment>
<evidence type="ECO:0000256" key="2">
    <source>
        <dbReference type="ARBA" id="ARBA00022723"/>
    </source>
</evidence>
<feature type="domain" description="Coenzyme F420:L-glutamate ligase-like" evidence="9">
    <location>
        <begin position="9"/>
        <end position="224"/>
    </location>
</feature>
<keyword evidence="5 8" id="KW-0630">Potassium</keyword>
<accession>A0AA41G184</accession>
<name>A0AA41G184_9EURY</name>
<dbReference type="GO" id="GO:0005525">
    <property type="term" value="F:GTP binding"/>
    <property type="evidence" value="ECO:0007669"/>
    <property type="project" value="UniProtKB-KW"/>
</dbReference>
<feature type="binding site" evidence="8">
    <location>
        <position position="116"/>
    </location>
    <ligand>
        <name>GTP</name>
        <dbReference type="ChEBI" id="CHEBI:37565"/>
    </ligand>
</feature>
<evidence type="ECO:0000256" key="3">
    <source>
        <dbReference type="ARBA" id="ARBA00022741"/>
    </source>
</evidence>